<reference evidence="4" key="1">
    <citation type="submission" date="2019-10" db="EMBL/GenBank/DDBJ databases">
        <authorList>
            <consortium name="DOE Joint Genome Institute"/>
            <person name="Kuo A."/>
            <person name="Miyauchi S."/>
            <person name="Kiss E."/>
            <person name="Drula E."/>
            <person name="Kohler A."/>
            <person name="Sanchez-Garcia M."/>
            <person name="Andreopoulos B."/>
            <person name="Barry K.W."/>
            <person name="Bonito G."/>
            <person name="Buee M."/>
            <person name="Carver A."/>
            <person name="Chen C."/>
            <person name="Cichocki N."/>
            <person name="Clum A."/>
            <person name="Culley D."/>
            <person name="Crous P.W."/>
            <person name="Fauchery L."/>
            <person name="Girlanda M."/>
            <person name="Hayes R."/>
            <person name="Keri Z."/>
            <person name="LaButti K."/>
            <person name="Lipzen A."/>
            <person name="Lombard V."/>
            <person name="Magnuson J."/>
            <person name="Maillard F."/>
            <person name="Morin E."/>
            <person name="Murat C."/>
            <person name="Nolan M."/>
            <person name="Ohm R."/>
            <person name="Pangilinan J."/>
            <person name="Pereira M."/>
            <person name="Perotto S."/>
            <person name="Peter M."/>
            <person name="Riley R."/>
            <person name="Sitrit Y."/>
            <person name="Stielow B."/>
            <person name="Szollosi G."/>
            <person name="Zifcakova L."/>
            <person name="Stursova M."/>
            <person name="Spatafora J.W."/>
            <person name="Tedersoo L."/>
            <person name="Vaario L.-M."/>
            <person name="Yamada A."/>
            <person name="Yan M."/>
            <person name="Wang P."/>
            <person name="Xu J."/>
            <person name="Bruns T."/>
            <person name="Baldrian P."/>
            <person name="Vilgalys R."/>
            <person name="Henrissat B."/>
            <person name="Grigoriev I.V."/>
            <person name="Hibbett D."/>
            <person name="Nagy L.G."/>
            <person name="Martin F.M."/>
        </authorList>
    </citation>
    <scope>NUCLEOTIDE SEQUENCE</scope>
    <source>
        <strain evidence="4">Prilba</strain>
    </source>
</reference>
<evidence type="ECO:0000256" key="3">
    <source>
        <dbReference type="SAM" id="SignalP"/>
    </source>
</evidence>
<comment type="caution">
    <text evidence="4">The sequence shown here is derived from an EMBL/GenBank/DDBJ whole genome shotgun (WGS) entry which is preliminary data.</text>
</comment>
<feature type="signal peptide" evidence="3">
    <location>
        <begin position="1"/>
        <end position="22"/>
    </location>
</feature>
<keyword evidence="2" id="KW-0472">Membrane</keyword>
<organism evidence="4 5">
    <name type="scientific">Russula ochroleuca</name>
    <dbReference type="NCBI Taxonomy" id="152965"/>
    <lineage>
        <taxon>Eukaryota</taxon>
        <taxon>Fungi</taxon>
        <taxon>Dikarya</taxon>
        <taxon>Basidiomycota</taxon>
        <taxon>Agaricomycotina</taxon>
        <taxon>Agaricomycetes</taxon>
        <taxon>Russulales</taxon>
        <taxon>Russulaceae</taxon>
        <taxon>Russula</taxon>
    </lineage>
</organism>
<keyword evidence="2" id="KW-1133">Transmembrane helix</keyword>
<feature type="region of interest" description="Disordered" evidence="1">
    <location>
        <begin position="85"/>
        <end position="108"/>
    </location>
</feature>
<protein>
    <recommendedName>
        <fullName evidence="6">Secreted protein</fullName>
    </recommendedName>
</protein>
<name>A0A9P5MPE5_9AGAM</name>
<evidence type="ECO:0000256" key="2">
    <source>
        <dbReference type="SAM" id="Phobius"/>
    </source>
</evidence>
<evidence type="ECO:0000313" key="5">
    <source>
        <dbReference type="Proteomes" id="UP000759537"/>
    </source>
</evidence>
<keyword evidence="2" id="KW-0812">Transmembrane</keyword>
<proteinExistence type="predicted"/>
<accession>A0A9P5MPE5</accession>
<keyword evidence="5" id="KW-1185">Reference proteome</keyword>
<evidence type="ECO:0000313" key="4">
    <source>
        <dbReference type="EMBL" id="KAF8470989.1"/>
    </source>
</evidence>
<reference evidence="4" key="2">
    <citation type="journal article" date="2020" name="Nat. Commun.">
        <title>Large-scale genome sequencing of mycorrhizal fungi provides insights into the early evolution of symbiotic traits.</title>
        <authorList>
            <person name="Miyauchi S."/>
            <person name="Kiss E."/>
            <person name="Kuo A."/>
            <person name="Drula E."/>
            <person name="Kohler A."/>
            <person name="Sanchez-Garcia M."/>
            <person name="Morin E."/>
            <person name="Andreopoulos B."/>
            <person name="Barry K.W."/>
            <person name="Bonito G."/>
            <person name="Buee M."/>
            <person name="Carver A."/>
            <person name="Chen C."/>
            <person name="Cichocki N."/>
            <person name="Clum A."/>
            <person name="Culley D."/>
            <person name="Crous P.W."/>
            <person name="Fauchery L."/>
            <person name="Girlanda M."/>
            <person name="Hayes R.D."/>
            <person name="Keri Z."/>
            <person name="LaButti K."/>
            <person name="Lipzen A."/>
            <person name="Lombard V."/>
            <person name="Magnuson J."/>
            <person name="Maillard F."/>
            <person name="Murat C."/>
            <person name="Nolan M."/>
            <person name="Ohm R.A."/>
            <person name="Pangilinan J."/>
            <person name="Pereira M.F."/>
            <person name="Perotto S."/>
            <person name="Peter M."/>
            <person name="Pfister S."/>
            <person name="Riley R."/>
            <person name="Sitrit Y."/>
            <person name="Stielow J.B."/>
            <person name="Szollosi G."/>
            <person name="Zifcakova L."/>
            <person name="Stursova M."/>
            <person name="Spatafora J.W."/>
            <person name="Tedersoo L."/>
            <person name="Vaario L.M."/>
            <person name="Yamada A."/>
            <person name="Yan M."/>
            <person name="Wang P."/>
            <person name="Xu J."/>
            <person name="Bruns T."/>
            <person name="Baldrian P."/>
            <person name="Vilgalys R."/>
            <person name="Dunand C."/>
            <person name="Henrissat B."/>
            <person name="Grigoriev I.V."/>
            <person name="Hibbett D."/>
            <person name="Nagy L.G."/>
            <person name="Martin F.M."/>
        </authorList>
    </citation>
    <scope>NUCLEOTIDE SEQUENCE</scope>
    <source>
        <strain evidence="4">Prilba</strain>
    </source>
</reference>
<dbReference type="Proteomes" id="UP000759537">
    <property type="component" value="Unassembled WGS sequence"/>
</dbReference>
<sequence>MRHFAAHTVRTVLLLLYLNALAGPCSKLQSRHSQFSRNVWRTVINRHLPEIHLSARYITTPCSRPVLSRFSSLDHVSVFPSYFGNAQRDRTPEPGTSQGTSPPVRSRSALKVQSVPPIFQGPARLRIAPSQPVSHSSVCLVYGCLIMFLNVAHIRLRH</sequence>
<feature type="chain" id="PRO_5040446022" description="Secreted protein" evidence="3">
    <location>
        <begin position="23"/>
        <end position="158"/>
    </location>
</feature>
<feature type="compositionally biased region" description="Polar residues" evidence="1">
    <location>
        <begin position="94"/>
        <end position="103"/>
    </location>
</feature>
<evidence type="ECO:0008006" key="6">
    <source>
        <dbReference type="Google" id="ProtNLM"/>
    </source>
</evidence>
<gene>
    <name evidence="4" type="ORF">DFH94DRAFT_770568</name>
</gene>
<dbReference type="EMBL" id="WHVB01000024">
    <property type="protein sequence ID" value="KAF8470989.1"/>
    <property type="molecule type" value="Genomic_DNA"/>
</dbReference>
<feature type="transmembrane region" description="Helical" evidence="2">
    <location>
        <begin position="133"/>
        <end position="152"/>
    </location>
</feature>
<keyword evidence="3" id="KW-0732">Signal</keyword>
<dbReference type="AlphaFoldDB" id="A0A9P5MPE5"/>
<evidence type="ECO:0000256" key="1">
    <source>
        <dbReference type="SAM" id="MobiDB-lite"/>
    </source>
</evidence>